<dbReference type="EMBL" id="JAODUP010000248">
    <property type="protein sequence ID" value="KAK2155124.1"/>
    <property type="molecule type" value="Genomic_DNA"/>
</dbReference>
<gene>
    <name evidence="2" type="ORF">LSH36_248g02010</name>
</gene>
<keyword evidence="3" id="KW-1185">Reference proteome</keyword>
<feature type="compositionally biased region" description="Polar residues" evidence="1">
    <location>
        <begin position="1"/>
        <end position="29"/>
    </location>
</feature>
<dbReference type="Proteomes" id="UP001208570">
    <property type="component" value="Unassembled WGS sequence"/>
</dbReference>
<feature type="compositionally biased region" description="Polar residues" evidence="1">
    <location>
        <begin position="87"/>
        <end position="96"/>
    </location>
</feature>
<comment type="caution">
    <text evidence="2">The sequence shown here is derived from an EMBL/GenBank/DDBJ whole genome shotgun (WGS) entry which is preliminary data.</text>
</comment>
<organism evidence="2 3">
    <name type="scientific">Paralvinella palmiformis</name>
    <dbReference type="NCBI Taxonomy" id="53620"/>
    <lineage>
        <taxon>Eukaryota</taxon>
        <taxon>Metazoa</taxon>
        <taxon>Spiralia</taxon>
        <taxon>Lophotrochozoa</taxon>
        <taxon>Annelida</taxon>
        <taxon>Polychaeta</taxon>
        <taxon>Sedentaria</taxon>
        <taxon>Canalipalpata</taxon>
        <taxon>Terebellida</taxon>
        <taxon>Terebelliformia</taxon>
        <taxon>Alvinellidae</taxon>
        <taxon>Paralvinella</taxon>
    </lineage>
</organism>
<evidence type="ECO:0000313" key="2">
    <source>
        <dbReference type="EMBL" id="KAK2155124.1"/>
    </source>
</evidence>
<protein>
    <submittedName>
        <fullName evidence="2">Uncharacterized protein</fullName>
    </submittedName>
</protein>
<sequence length="231" mass="24256">MADNQSANDSITAATTCNPKYTSSSSSHIGKTDTSSSSNSDSSSSGSDTDPSDQTSSNSSSSSSSTSGSDSTDHEEDEQTSLKMAASGTSPGQNRETPLDDDHNDNMTDCDMAVFNTSHYHSEYSKSSSKYSKSSSWSYTRIERKMSTDGPALAGLLVERELVGRFDGAIYIIKSRPSWLTEVGCTTSSVLAQSNGWCLCMVVGYGGCAVTSPPTVGAASLGRGRRHGLIS</sequence>
<evidence type="ECO:0000313" key="3">
    <source>
        <dbReference type="Proteomes" id="UP001208570"/>
    </source>
</evidence>
<name>A0AAD9N5K0_9ANNE</name>
<feature type="compositionally biased region" description="Low complexity" evidence="1">
    <location>
        <begin position="32"/>
        <end position="70"/>
    </location>
</feature>
<dbReference type="AlphaFoldDB" id="A0AAD9N5K0"/>
<accession>A0AAD9N5K0</accession>
<proteinExistence type="predicted"/>
<evidence type="ECO:0000256" key="1">
    <source>
        <dbReference type="SAM" id="MobiDB-lite"/>
    </source>
</evidence>
<feature type="compositionally biased region" description="Basic and acidic residues" evidence="1">
    <location>
        <begin position="97"/>
        <end position="106"/>
    </location>
</feature>
<feature type="region of interest" description="Disordered" evidence="1">
    <location>
        <begin position="1"/>
        <end position="110"/>
    </location>
</feature>
<reference evidence="2" key="1">
    <citation type="journal article" date="2023" name="Mol. Biol. Evol.">
        <title>Third-Generation Sequencing Reveals the Adaptive Role of the Epigenome in Three Deep-Sea Polychaetes.</title>
        <authorList>
            <person name="Perez M."/>
            <person name="Aroh O."/>
            <person name="Sun Y."/>
            <person name="Lan Y."/>
            <person name="Juniper S.K."/>
            <person name="Young C.R."/>
            <person name="Angers B."/>
            <person name="Qian P.Y."/>
        </authorList>
    </citation>
    <scope>NUCLEOTIDE SEQUENCE</scope>
    <source>
        <strain evidence="2">P08H-3</strain>
    </source>
</reference>